<proteinExistence type="predicted"/>
<comment type="caution">
    <text evidence="2">The sequence shown here is derived from an EMBL/GenBank/DDBJ whole genome shotgun (WGS) entry which is preliminary data.</text>
</comment>
<accession>A0AA38G549</accession>
<keyword evidence="3" id="KW-1185">Reference proteome</keyword>
<feature type="region of interest" description="Disordered" evidence="1">
    <location>
        <begin position="1"/>
        <end position="28"/>
    </location>
</feature>
<sequence length="54" mass="5909">MDGQDVAENSSHTTAPTRFPASYQEGDDMDFELEGVPFPQSLDLFSLSVGVMNQ</sequence>
<dbReference type="EMBL" id="JAHRHJ020000005">
    <property type="protein sequence ID" value="KAH9316516.1"/>
    <property type="molecule type" value="Genomic_DNA"/>
</dbReference>
<evidence type="ECO:0000313" key="2">
    <source>
        <dbReference type="EMBL" id="KAH9316516.1"/>
    </source>
</evidence>
<reference evidence="2 3" key="1">
    <citation type="journal article" date="2021" name="Nat. Plants">
        <title>The Taxus genome provides insights into paclitaxel biosynthesis.</title>
        <authorList>
            <person name="Xiong X."/>
            <person name="Gou J."/>
            <person name="Liao Q."/>
            <person name="Li Y."/>
            <person name="Zhou Q."/>
            <person name="Bi G."/>
            <person name="Li C."/>
            <person name="Du R."/>
            <person name="Wang X."/>
            <person name="Sun T."/>
            <person name="Guo L."/>
            <person name="Liang H."/>
            <person name="Lu P."/>
            <person name="Wu Y."/>
            <person name="Zhang Z."/>
            <person name="Ro D.K."/>
            <person name="Shang Y."/>
            <person name="Huang S."/>
            <person name="Yan J."/>
        </authorList>
    </citation>
    <scope>NUCLEOTIDE SEQUENCE [LARGE SCALE GENOMIC DNA]</scope>
    <source>
        <strain evidence="2">Ta-2019</strain>
    </source>
</reference>
<dbReference type="AlphaFoldDB" id="A0AA38G549"/>
<protein>
    <submittedName>
        <fullName evidence="2">Uncharacterized protein</fullName>
    </submittedName>
</protein>
<evidence type="ECO:0000256" key="1">
    <source>
        <dbReference type="SAM" id="MobiDB-lite"/>
    </source>
</evidence>
<dbReference type="Proteomes" id="UP000824469">
    <property type="component" value="Unassembled WGS sequence"/>
</dbReference>
<name>A0AA38G549_TAXCH</name>
<feature type="compositionally biased region" description="Polar residues" evidence="1">
    <location>
        <begin position="7"/>
        <end position="16"/>
    </location>
</feature>
<gene>
    <name evidence="2" type="ORF">KI387_025143</name>
</gene>
<evidence type="ECO:0000313" key="3">
    <source>
        <dbReference type="Proteomes" id="UP000824469"/>
    </source>
</evidence>
<organism evidence="2 3">
    <name type="scientific">Taxus chinensis</name>
    <name type="common">Chinese yew</name>
    <name type="synonym">Taxus wallichiana var. chinensis</name>
    <dbReference type="NCBI Taxonomy" id="29808"/>
    <lineage>
        <taxon>Eukaryota</taxon>
        <taxon>Viridiplantae</taxon>
        <taxon>Streptophyta</taxon>
        <taxon>Embryophyta</taxon>
        <taxon>Tracheophyta</taxon>
        <taxon>Spermatophyta</taxon>
        <taxon>Pinopsida</taxon>
        <taxon>Pinidae</taxon>
        <taxon>Conifers II</taxon>
        <taxon>Cupressales</taxon>
        <taxon>Taxaceae</taxon>
        <taxon>Taxus</taxon>
    </lineage>
</organism>
<feature type="non-terminal residue" evidence="2">
    <location>
        <position position="54"/>
    </location>
</feature>